<name>A0A811K5L8_BURXY</name>
<keyword evidence="3" id="KW-1185">Reference proteome</keyword>
<dbReference type="SMR" id="A0A811K5L8"/>
<accession>A0A811K5L8</accession>
<feature type="compositionally biased region" description="Basic and acidic residues" evidence="1">
    <location>
        <begin position="168"/>
        <end position="178"/>
    </location>
</feature>
<dbReference type="Proteomes" id="UP000582659">
    <property type="component" value="Unassembled WGS sequence"/>
</dbReference>
<feature type="compositionally biased region" description="Polar residues" evidence="1">
    <location>
        <begin position="58"/>
        <end position="71"/>
    </location>
</feature>
<feature type="compositionally biased region" description="Low complexity" evidence="1">
    <location>
        <begin position="20"/>
        <end position="32"/>
    </location>
</feature>
<feature type="region of interest" description="Disordered" evidence="1">
    <location>
        <begin position="168"/>
        <end position="208"/>
    </location>
</feature>
<feature type="region of interest" description="Disordered" evidence="1">
    <location>
        <begin position="228"/>
        <end position="342"/>
    </location>
</feature>
<evidence type="ECO:0000313" key="2">
    <source>
        <dbReference type="EMBL" id="CAD5211003.1"/>
    </source>
</evidence>
<sequence length="342" mass="38717">MAPPLVGQHPTGVPEEGKEGPSSTTGPSGFGPEPTPTDQADHLPAVEGSMASVDLLDFSSTSRFDNSSPTTSEEKSTLHDVPSIMSLEAFDEGACEEPLADQNARIRWQRDFWKQQCRIIWERQATLERKVEFYQEALKEAEVEAKKAKEAASAAIKKAEEERALKEEAEKEVSELQARHRQHLRTAVADDRPPRAERSRSRSPLMTLRTAWSITPTTAEILRIDVTQPPATQHPPPPADQGYEVQEQNHEAPGPLRRMPKCKRRCCYQPSADPQRPRPPRRSRELQGLGPVLEEEDNGPEEHQRPRRERRPPSRLIVDMSSRSYRSSQEPRLPRRRAVNPY</sequence>
<dbReference type="EMBL" id="CAJFCV020000001">
    <property type="protein sequence ID" value="CAG9087446.1"/>
    <property type="molecule type" value="Genomic_DNA"/>
</dbReference>
<proteinExistence type="predicted"/>
<reference evidence="2" key="1">
    <citation type="submission" date="2020-09" db="EMBL/GenBank/DDBJ databases">
        <authorList>
            <person name="Kikuchi T."/>
        </authorList>
    </citation>
    <scope>NUCLEOTIDE SEQUENCE</scope>
    <source>
        <strain evidence="2">Ka4C1</strain>
    </source>
</reference>
<evidence type="ECO:0000256" key="1">
    <source>
        <dbReference type="SAM" id="MobiDB-lite"/>
    </source>
</evidence>
<feature type="compositionally biased region" description="Basic and acidic residues" evidence="1">
    <location>
        <begin position="188"/>
        <end position="200"/>
    </location>
</feature>
<dbReference type="AlphaFoldDB" id="A0A811K5L8"/>
<dbReference type="EMBL" id="CAJFDI010000001">
    <property type="protein sequence ID" value="CAD5211003.1"/>
    <property type="molecule type" value="Genomic_DNA"/>
</dbReference>
<organism evidence="2 3">
    <name type="scientific">Bursaphelenchus xylophilus</name>
    <name type="common">Pinewood nematode worm</name>
    <name type="synonym">Aphelenchoides xylophilus</name>
    <dbReference type="NCBI Taxonomy" id="6326"/>
    <lineage>
        <taxon>Eukaryota</taxon>
        <taxon>Metazoa</taxon>
        <taxon>Ecdysozoa</taxon>
        <taxon>Nematoda</taxon>
        <taxon>Chromadorea</taxon>
        <taxon>Rhabditida</taxon>
        <taxon>Tylenchina</taxon>
        <taxon>Tylenchomorpha</taxon>
        <taxon>Aphelenchoidea</taxon>
        <taxon>Aphelenchoididae</taxon>
        <taxon>Bursaphelenchus</taxon>
    </lineage>
</organism>
<feature type="region of interest" description="Disordered" evidence="1">
    <location>
        <begin position="1"/>
        <end position="80"/>
    </location>
</feature>
<dbReference type="Proteomes" id="UP000659654">
    <property type="component" value="Unassembled WGS sequence"/>
</dbReference>
<comment type="caution">
    <text evidence="2">The sequence shown here is derived from an EMBL/GenBank/DDBJ whole genome shotgun (WGS) entry which is preliminary data.</text>
</comment>
<feature type="compositionally biased region" description="Polar residues" evidence="1">
    <location>
        <begin position="321"/>
        <end position="330"/>
    </location>
</feature>
<protein>
    <submittedName>
        <fullName evidence="2">(pine wood nematode) hypothetical protein</fullName>
    </submittedName>
</protein>
<gene>
    <name evidence="2" type="ORF">BXYJ_LOCUS2211</name>
</gene>
<evidence type="ECO:0000313" key="3">
    <source>
        <dbReference type="Proteomes" id="UP000659654"/>
    </source>
</evidence>